<sequence>MSETNSALPRQVADAYVDELIALDPITGTFLGVKESSGRLPDTSPAGQEALAELARTTLARLEEAERRPGADSDIERRCARLLRERLTAELAVHDADEGLRAVSNIHSPVHSVREVFTITPTETDEDWAAVAERLRAVPAALRGYRESLALGLERKLYAGPRPTRTFVEQLTEWSDTNGQGRGWFQDFAAAGPESLRGELDEAGRAATAAIVELRDWMRDVYAPTIEGTPDTVGRERYARFSRYFNGTDLDLDEAYAYGWSEFHRLLAEMKKEAEKVLPGAETPWVALAHLDTHGAHIEGVDEVRTWLQGLMDEAIDALDGTHFELAERVRRVESRIAPPGGAAAPYYTPPSADFSRPGRTWLPTMGQTRFPAYDLVSTWYHEGVPGHHLQLAQWAHVAENLSRYQATVGIVSANAEGWALYAERLMDELGFLTDPERRLGYLDAQMMRAVRVIIDIGMHLELDIPADSPFHPGERWTPELAEEFFGAHSSRPRDFVASELIRYLSMPGQAIGYKLGERAWLLGRENARKRHGDAFDAKAWHMAALSQGSLGLDDLVDELSQL</sequence>
<protein>
    <recommendedName>
        <fullName evidence="3">DUF885 domain-containing protein</fullName>
    </recommendedName>
</protein>
<evidence type="ECO:0008006" key="3">
    <source>
        <dbReference type="Google" id="ProtNLM"/>
    </source>
</evidence>
<dbReference type="Pfam" id="PF05960">
    <property type="entry name" value="DUF885"/>
    <property type="match status" value="1"/>
</dbReference>
<proteinExistence type="predicted"/>
<dbReference type="InterPro" id="IPR010281">
    <property type="entry name" value="DUF885"/>
</dbReference>
<comment type="caution">
    <text evidence="1">The sequence shown here is derived from an EMBL/GenBank/DDBJ whole genome shotgun (WGS) entry which is preliminary data.</text>
</comment>
<gene>
    <name evidence="1" type="ORF">GCM10014715_12770</name>
</gene>
<dbReference type="RefSeq" id="WP_189897342.1">
    <property type="nucleotide sequence ID" value="NZ_BNBC01000004.1"/>
</dbReference>
<evidence type="ECO:0000313" key="2">
    <source>
        <dbReference type="Proteomes" id="UP000641386"/>
    </source>
</evidence>
<dbReference type="EMBL" id="BNBC01000004">
    <property type="protein sequence ID" value="GHE60880.1"/>
    <property type="molecule type" value="Genomic_DNA"/>
</dbReference>
<reference evidence="1" key="2">
    <citation type="submission" date="2020-09" db="EMBL/GenBank/DDBJ databases">
        <authorList>
            <person name="Sun Q."/>
            <person name="Ohkuma M."/>
        </authorList>
    </citation>
    <scope>NUCLEOTIDE SEQUENCE</scope>
    <source>
        <strain evidence="1">JCM 3302</strain>
    </source>
</reference>
<dbReference type="AlphaFoldDB" id="A0A918ZNU6"/>
<accession>A0A918ZNU6</accession>
<dbReference type="PANTHER" id="PTHR33361">
    <property type="entry name" value="GLR0591 PROTEIN"/>
    <property type="match status" value="1"/>
</dbReference>
<keyword evidence="2" id="KW-1185">Reference proteome</keyword>
<organism evidence="1 2">
    <name type="scientific">Streptomyces spiralis</name>
    <dbReference type="NCBI Taxonomy" id="66376"/>
    <lineage>
        <taxon>Bacteria</taxon>
        <taxon>Bacillati</taxon>
        <taxon>Actinomycetota</taxon>
        <taxon>Actinomycetes</taxon>
        <taxon>Kitasatosporales</taxon>
        <taxon>Streptomycetaceae</taxon>
        <taxon>Streptomyces</taxon>
    </lineage>
</organism>
<name>A0A918ZNU6_9ACTN</name>
<dbReference type="Proteomes" id="UP000641386">
    <property type="component" value="Unassembled WGS sequence"/>
</dbReference>
<evidence type="ECO:0000313" key="1">
    <source>
        <dbReference type="EMBL" id="GHE60880.1"/>
    </source>
</evidence>
<reference evidence="1" key="1">
    <citation type="journal article" date="2014" name="Int. J. Syst. Evol. Microbiol.">
        <title>Complete genome sequence of Corynebacterium casei LMG S-19264T (=DSM 44701T), isolated from a smear-ripened cheese.</title>
        <authorList>
            <consortium name="US DOE Joint Genome Institute (JGI-PGF)"/>
            <person name="Walter F."/>
            <person name="Albersmeier A."/>
            <person name="Kalinowski J."/>
            <person name="Ruckert C."/>
        </authorList>
    </citation>
    <scope>NUCLEOTIDE SEQUENCE</scope>
    <source>
        <strain evidence="1">JCM 3302</strain>
    </source>
</reference>
<dbReference type="PANTHER" id="PTHR33361:SF2">
    <property type="entry name" value="DUF885 DOMAIN-CONTAINING PROTEIN"/>
    <property type="match status" value="1"/>
</dbReference>